<name>A0A2N6T7K8_9CORY</name>
<accession>A0A2N6T7K8</accession>
<dbReference type="EMBL" id="PNHG01000002">
    <property type="protein sequence ID" value="PMC65307.1"/>
    <property type="molecule type" value="Genomic_DNA"/>
</dbReference>
<keyword evidence="2" id="KW-1185">Reference proteome</keyword>
<dbReference type="AlphaFoldDB" id="A0A2N6T7K8"/>
<reference evidence="1 2" key="1">
    <citation type="submission" date="2017-09" db="EMBL/GenBank/DDBJ databases">
        <title>Bacterial strain isolated from the female urinary microbiota.</title>
        <authorList>
            <person name="Thomas-White K."/>
            <person name="Kumar N."/>
            <person name="Forster S."/>
            <person name="Putonti C."/>
            <person name="Lawley T."/>
            <person name="Wolfe A.J."/>
        </authorList>
    </citation>
    <scope>NUCLEOTIDE SEQUENCE [LARGE SCALE GENOMIC DNA]</scope>
    <source>
        <strain evidence="1 2">UMB0792</strain>
    </source>
</reference>
<gene>
    <name evidence="1" type="ORF">CJ203_02285</name>
</gene>
<dbReference type="Proteomes" id="UP000235836">
    <property type="component" value="Unassembled WGS sequence"/>
</dbReference>
<organism evidence="1 2">
    <name type="scientific">Corynebacterium tuscaniense</name>
    <dbReference type="NCBI Taxonomy" id="302449"/>
    <lineage>
        <taxon>Bacteria</taxon>
        <taxon>Bacillati</taxon>
        <taxon>Actinomycetota</taxon>
        <taxon>Actinomycetes</taxon>
        <taxon>Mycobacteriales</taxon>
        <taxon>Corynebacteriaceae</taxon>
        <taxon>Corynebacterium</taxon>
    </lineage>
</organism>
<evidence type="ECO:0000313" key="1">
    <source>
        <dbReference type="EMBL" id="PMC65307.1"/>
    </source>
</evidence>
<dbReference type="Pfam" id="PF12028">
    <property type="entry name" value="DUF3515"/>
    <property type="match status" value="2"/>
</dbReference>
<evidence type="ECO:0000313" key="2">
    <source>
        <dbReference type="Proteomes" id="UP000235836"/>
    </source>
</evidence>
<proteinExistence type="predicted"/>
<comment type="caution">
    <text evidence="1">The sequence shown here is derived from an EMBL/GenBank/DDBJ whole genome shotgun (WGS) entry which is preliminary data.</text>
</comment>
<dbReference type="InterPro" id="IPR021903">
    <property type="entry name" value="DUF3515"/>
</dbReference>
<sequence>MVYITLGLALLLVVGVLAGSKLVLDRTAHQPVVLSPLPAPLAESPECAAVVEQLPEKLAGHKRTPLADPAPAGAAVWQSSSTERITLRCGVDMPLQYTELSPTFTAAGAKWVKVGDPSGTGLATWFTVDRTPVLAVTADNAALGRHDNPVEGLNLAAAEGVAPEPARAPLATLEDAQDYSARACNEFIAALPKGLAGGYTPIDFSGVEGLAKDRTQVWAGDGLEPIVVRCGVKQPASYTPGTVLTQVNEIPWFEDEAAAEGPETSGGLATTLYALGREANIALSLPAGLGDEALNTVSGVISSTVPERN</sequence>
<protein>
    <submittedName>
        <fullName evidence="1">DUF3515 domain-containing protein</fullName>
    </submittedName>
</protein>